<feature type="non-terminal residue" evidence="1">
    <location>
        <position position="1"/>
    </location>
</feature>
<protein>
    <submittedName>
        <fullName evidence="1">Uncharacterized protein</fullName>
    </submittedName>
</protein>
<comment type="caution">
    <text evidence="1">The sequence shown here is derived from an EMBL/GenBank/DDBJ whole genome shotgun (WGS) entry which is preliminary data.</text>
</comment>
<evidence type="ECO:0000313" key="1">
    <source>
        <dbReference type="EMBL" id="KAJ1673036.1"/>
    </source>
</evidence>
<dbReference type="EMBL" id="JAMZIH010007479">
    <property type="protein sequence ID" value="KAJ1673036.1"/>
    <property type="molecule type" value="Genomic_DNA"/>
</dbReference>
<gene>
    <name evidence="1" type="ORF">EV182_006012</name>
</gene>
<sequence>AIRNILRYAKAEWKETNPEWPAFKQQTPFGRLPVLVETFPSGATFTLSETMVIERYLAHKFELYSNDAFPQTIALIEQYRDQYTDVWTDIGTCVFGKDESKREPALQGTKHLVEKHEAALKANGSNGHYVNDSITYIDIAAYSLINIFRDLGFGDAFTPENAPELNKLIENVKRAL</sequence>
<reference evidence="1" key="1">
    <citation type="submission" date="2022-06" db="EMBL/GenBank/DDBJ databases">
        <title>Phylogenomic reconstructions and comparative analyses of Kickxellomycotina fungi.</title>
        <authorList>
            <person name="Reynolds N.K."/>
            <person name="Stajich J.E."/>
            <person name="Barry K."/>
            <person name="Grigoriev I.V."/>
            <person name="Crous P."/>
            <person name="Smith M.E."/>
        </authorList>
    </citation>
    <scope>NUCLEOTIDE SEQUENCE</scope>
    <source>
        <strain evidence="1">RSA 2271</strain>
    </source>
</reference>
<proteinExistence type="predicted"/>
<keyword evidence="2" id="KW-1185">Reference proteome</keyword>
<name>A0ACC1HBN3_9FUNG</name>
<dbReference type="Proteomes" id="UP001145114">
    <property type="component" value="Unassembled WGS sequence"/>
</dbReference>
<evidence type="ECO:0000313" key="2">
    <source>
        <dbReference type="Proteomes" id="UP001145114"/>
    </source>
</evidence>
<accession>A0ACC1HBN3</accession>
<organism evidence="1 2">
    <name type="scientific">Spiromyces aspiralis</name>
    <dbReference type="NCBI Taxonomy" id="68401"/>
    <lineage>
        <taxon>Eukaryota</taxon>
        <taxon>Fungi</taxon>
        <taxon>Fungi incertae sedis</taxon>
        <taxon>Zoopagomycota</taxon>
        <taxon>Kickxellomycotina</taxon>
        <taxon>Kickxellomycetes</taxon>
        <taxon>Kickxellales</taxon>
        <taxon>Kickxellaceae</taxon>
        <taxon>Spiromyces</taxon>
    </lineage>
</organism>